<gene>
    <name evidence="2" type="ORF">ACFFK0_16835</name>
</gene>
<evidence type="ECO:0000256" key="1">
    <source>
        <dbReference type="SAM" id="MobiDB-lite"/>
    </source>
</evidence>
<sequence>MANQEQQKTKPQNMKVVNPQLAQAPGEGALETAYEQAEQQAGPIASVQEEDVL</sequence>
<dbReference type="EMBL" id="JBHLWN010000068">
    <property type="protein sequence ID" value="MFC0214095.1"/>
    <property type="molecule type" value="Genomic_DNA"/>
</dbReference>
<accession>A0ABV6DN73</accession>
<keyword evidence="3" id="KW-1185">Reference proteome</keyword>
<proteinExistence type="predicted"/>
<organism evidence="2 3">
    <name type="scientific">Paenibacillus chartarius</name>
    <dbReference type="NCBI Taxonomy" id="747481"/>
    <lineage>
        <taxon>Bacteria</taxon>
        <taxon>Bacillati</taxon>
        <taxon>Bacillota</taxon>
        <taxon>Bacilli</taxon>
        <taxon>Bacillales</taxon>
        <taxon>Paenibacillaceae</taxon>
        <taxon>Paenibacillus</taxon>
    </lineage>
</organism>
<evidence type="ECO:0000313" key="2">
    <source>
        <dbReference type="EMBL" id="MFC0214095.1"/>
    </source>
</evidence>
<feature type="region of interest" description="Disordered" evidence="1">
    <location>
        <begin position="1"/>
        <end position="53"/>
    </location>
</feature>
<evidence type="ECO:0008006" key="4">
    <source>
        <dbReference type="Google" id="ProtNLM"/>
    </source>
</evidence>
<feature type="compositionally biased region" description="Polar residues" evidence="1">
    <location>
        <begin position="1"/>
        <end position="12"/>
    </location>
</feature>
<reference evidence="2 3" key="1">
    <citation type="submission" date="2024-09" db="EMBL/GenBank/DDBJ databases">
        <authorList>
            <person name="Sun Q."/>
            <person name="Mori K."/>
        </authorList>
    </citation>
    <scope>NUCLEOTIDE SEQUENCE [LARGE SCALE GENOMIC DNA]</scope>
    <source>
        <strain evidence="2 3">CCM 7759</strain>
    </source>
</reference>
<protein>
    <recommendedName>
        <fullName evidence="4">Nucleotide exchange factor GrpE</fullName>
    </recommendedName>
</protein>
<dbReference type="Proteomes" id="UP001589776">
    <property type="component" value="Unassembled WGS sequence"/>
</dbReference>
<name>A0ABV6DN73_9BACL</name>
<evidence type="ECO:0000313" key="3">
    <source>
        <dbReference type="Proteomes" id="UP001589776"/>
    </source>
</evidence>
<dbReference type="RefSeq" id="WP_377471433.1">
    <property type="nucleotide sequence ID" value="NZ_JBHLWN010000068.1"/>
</dbReference>
<comment type="caution">
    <text evidence="2">The sequence shown here is derived from an EMBL/GenBank/DDBJ whole genome shotgun (WGS) entry which is preliminary data.</text>
</comment>